<evidence type="ECO:0000256" key="1">
    <source>
        <dbReference type="SAM" id="MobiDB-lite"/>
    </source>
</evidence>
<feature type="region of interest" description="Disordered" evidence="1">
    <location>
        <begin position="583"/>
        <end position="618"/>
    </location>
</feature>
<dbReference type="Pfam" id="PF02992">
    <property type="entry name" value="Transposase_21"/>
    <property type="match status" value="1"/>
</dbReference>
<evidence type="ECO:0008006" key="4">
    <source>
        <dbReference type="Google" id="ProtNLM"/>
    </source>
</evidence>
<feature type="compositionally biased region" description="Polar residues" evidence="1">
    <location>
        <begin position="457"/>
        <end position="476"/>
    </location>
</feature>
<protein>
    <recommendedName>
        <fullName evidence="4">Transposase family Tnp2 protein</fullName>
    </recommendedName>
</protein>
<accession>A0A2G8SEP3</accession>
<dbReference type="Proteomes" id="UP000230002">
    <property type="component" value="Unassembled WGS sequence"/>
</dbReference>
<evidence type="ECO:0000313" key="2">
    <source>
        <dbReference type="EMBL" id="PIL32244.1"/>
    </source>
</evidence>
<name>A0A2G8SEP3_9APHY</name>
<dbReference type="PANTHER" id="PTHR46579:SF1">
    <property type="entry name" value="F5_8 TYPE C DOMAIN-CONTAINING PROTEIN"/>
    <property type="match status" value="1"/>
</dbReference>
<dbReference type="InterPro" id="IPR004242">
    <property type="entry name" value="Transposase_21"/>
</dbReference>
<dbReference type="EMBL" id="AYKW01000011">
    <property type="protein sequence ID" value="PIL32244.1"/>
    <property type="molecule type" value="Genomic_DNA"/>
</dbReference>
<sequence length="1109" mass="124661">MSRFNLDPDTRSYPCCPSCYALYTTNPLPANCLHRETPSSEECGAPLWRTRIIRGRTFSYPLRVFLYQELKGWLARLLSRSGMEDIMDTMTDRAEGNPKVVMRDIWDAPVFRNLKKDGAPFVRGPPDEARYVFGLSIDSFNPFQSKEAKQNVSVTGIYLVCYNLPPHLRYLPENIYLVGVIPGPHKPSLDQLNHLIKPLVDELLEFWNSGVFFACTAKYPDGRLVRCALVPLVCDLPAARQTAGFGGHQAKFFCSMCKLPQSEINNLDVNAWPLRDCEDHKLSAKAWKEMPSARAREEAFKQNSIRWSELLELPYWDPIQYTVIDSMHNHYLGLLKHHCRKIWGMTISEDTGDQEPTRPPEDALSAGFRILHSGTEKELSSCSKDVLRYICYTLNIQFQKSKKDHLCKLLMEWRISHRPLPASGGELRPDGPSQQGRSGAEVAPDSTNAGVALGTTVLPSAPSSSQTTITPVTSEQMPARGSATSERVAEAERVYNHAKGPKQLQRFNIATLKALCDRHEVMYAHGDSRNVLAARLMQPRHPGGNPHPSLPENGQNSPDVAHQALSQHDISIDIYMADSENLTERARPRQATAAASGSSSREADQDQCSPGAARPSFNSSIDVVMAERETELTQAWPTTTDSSREVSRMLFSGPQIHVQFPVQDAVPSGPILGRSMLEAIHAALPLTELPSWVSAVPVNVGTKARGKLSADQWHVFCVVNLPVILVRLWGQRGPIYQKMLNNYMQLVTEVVVGSLLEMSEEATVLYEKSALEYLTTARELYNITLTPNQHNSLHIPAFLRHFGPLHSIRTFFSERMNYLLQRQHTNLKFGELELTFMRHSCRAANLRAMLDDRDIRQHVEGLLEAYDNLRFEDRRGTRNRESISLNQTAAPSVGKTTPITLADPCFRALIQCLNSEANGRTFVDYRDLQRDQGLTNILNDAMRIASVHLHGVSYRAKTDSLKDCNIMYWTDSSQRDLGPARILQIFSHSYRVEGRPVERTYMYIEPLKPLSAEDTVHDPYRMFPYVGGRLYYDCYLPPLVLPLESIVSHFARTPMVIEKIPISCIHVLSLDKSVRMLTATFVDGSQGEESTEGVVGADEADIFDNLGLL</sequence>
<dbReference type="PANTHER" id="PTHR46579">
    <property type="entry name" value="F5/8 TYPE C DOMAIN-CONTAINING PROTEIN-RELATED"/>
    <property type="match status" value="1"/>
</dbReference>
<reference evidence="2 3" key="1">
    <citation type="journal article" date="2015" name="Sci. Rep.">
        <title>Chromosome-level genome map provides insights into diverse defense mechanisms in the medicinal fungus Ganoderma sinense.</title>
        <authorList>
            <person name="Zhu Y."/>
            <person name="Xu J."/>
            <person name="Sun C."/>
            <person name="Zhou S."/>
            <person name="Xu H."/>
            <person name="Nelson D.R."/>
            <person name="Qian J."/>
            <person name="Song J."/>
            <person name="Luo H."/>
            <person name="Xiang L."/>
            <person name="Li Y."/>
            <person name="Xu Z."/>
            <person name="Ji A."/>
            <person name="Wang L."/>
            <person name="Lu S."/>
            <person name="Hayward A."/>
            <person name="Sun W."/>
            <person name="Li X."/>
            <person name="Schwartz D.C."/>
            <person name="Wang Y."/>
            <person name="Chen S."/>
        </authorList>
    </citation>
    <scope>NUCLEOTIDE SEQUENCE [LARGE SCALE GENOMIC DNA]</scope>
    <source>
        <strain evidence="2 3">ZZ0214-1</strain>
    </source>
</reference>
<dbReference type="OrthoDB" id="3269001at2759"/>
<evidence type="ECO:0000313" key="3">
    <source>
        <dbReference type="Proteomes" id="UP000230002"/>
    </source>
</evidence>
<feature type="region of interest" description="Disordered" evidence="1">
    <location>
        <begin position="420"/>
        <end position="483"/>
    </location>
</feature>
<comment type="caution">
    <text evidence="2">The sequence shown here is derived from an EMBL/GenBank/DDBJ whole genome shotgun (WGS) entry which is preliminary data.</text>
</comment>
<dbReference type="AlphaFoldDB" id="A0A2G8SEP3"/>
<gene>
    <name evidence="2" type="ORF">GSI_05489</name>
</gene>
<proteinExistence type="predicted"/>
<keyword evidence="3" id="KW-1185">Reference proteome</keyword>
<organism evidence="2 3">
    <name type="scientific">Ganoderma sinense ZZ0214-1</name>
    <dbReference type="NCBI Taxonomy" id="1077348"/>
    <lineage>
        <taxon>Eukaryota</taxon>
        <taxon>Fungi</taxon>
        <taxon>Dikarya</taxon>
        <taxon>Basidiomycota</taxon>
        <taxon>Agaricomycotina</taxon>
        <taxon>Agaricomycetes</taxon>
        <taxon>Polyporales</taxon>
        <taxon>Polyporaceae</taxon>
        <taxon>Ganoderma</taxon>
    </lineage>
</organism>
<feature type="region of interest" description="Disordered" evidence="1">
    <location>
        <begin position="538"/>
        <end position="559"/>
    </location>
</feature>
<dbReference type="STRING" id="1077348.A0A2G8SEP3"/>